<dbReference type="InterPro" id="IPR013813">
    <property type="entry name" value="Endoribo_LPSP/chorism_mut-like"/>
</dbReference>
<dbReference type="PANTHER" id="PTHR43760">
    <property type="entry name" value="ENDORIBONUCLEASE-RELATED"/>
    <property type="match status" value="1"/>
</dbReference>
<dbReference type="SUPFAM" id="SSF55298">
    <property type="entry name" value="YjgF-like"/>
    <property type="match status" value="1"/>
</dbReference>
<dbReference type="Proteomes" id="UP000614410">
    <property type="component" value="Unassembled WGS sequence"/>
</dbReference>
<dbReference type="Pfam" id="PF14588">
    <property type="entry name" value="YjgF_endoribonc"/>
    <property type="match status" value="1"/>
</dbReference>
<dbReference type="EMBL" id="JAEKNN010000026">
    <property type="protein sequence ID" value="MBJ7608982.1"/>
    <property type="molecule type" value="Genomic_DNA"/>
</dbReference>
<dbReference type="AlphaFoldDB" id="A0A934KJN4"/>
<evidence type="ECO:0000259" key="1">
    <source>
        <dbReference type="Pfam" id="PF14588"/>
    </source>
</evidence>
<gene>
    <name evidence="2" type="ORF">JF887_06080</name>
</gene>
<name>A0A934KJN4_9BACT</name>
<organism evidence="2 3">
    <name type="scientific">Candidatus Amunia macphersoniae</name>
    <dbReference type="NCBI Taxonomy" id="3127014"/>
    <lineage>
        <taxon>Bacteria</taxon>
        <taxon>Bacillati</taxon>
        <taxon>Candidatus Dormiibacterota</taxon>
        <taxon>Candidatus Dormibacteria</taxon>
        <taxon>Candidatus Aeolococcales</taxon>
        <taxon>Candidatus Aeolococcaceae</taxon>
        <taxon>Candidatus Amunia</taxon>
    </lineage>
</organism>
<dbReference type="PANTHER" id="PTHR43760:SF1">
    <property type="entry name" value="ENDORIBONUCLEASE L-PSP_CHORISMATE MUTASE-LIKE DOMAIN-CONTAINING PROTEIN"/>
    <property type="match status" value="1"/>
</dbReference>
<reference evidence="2 3" key="1">
    <citation type="submission" date="2020-10" db="EMBL/GenBank/DDBJ databases">
        <title>Ca. Dormibacterota MAGs.</title>
        <authorList>
            <person name="Montgomery K."/>
        </authorList>
    </citation>
    <scope>NUCLEOTIDE SEQUENCE [LARGE SCALE GENOMIC DNA]</scope>
    <source>
        <strain evidence="2">Mitchell_Peninsula_5</strain>
    </source>
</reference>
<sequence length="160" mass="16135">MPGTSTNADGLAERLAALGLKLPAVQAPLASYLPARQVADLLYLSGHVCRDRGTVVRGTVGADIEVAAATGLARAVALDLLASACAALGTADTIVGVVRITGYVRSAPGFDAQPAVIDGASDLFVELFGDAGRHARSAVGVSQLPLGAAVEIEAIFEVRG</sequence>
<comment type="caution">
    <text evidence="2">The sequence shown here is derived from an EMBL/GenBank/DDBJ whole genome shotgun (WGS) entry which is preliminary data.</text>
</comment>
<feature type="domain" description="Endoribonuclease L-PSP/chorismate mutase-like" evidence="1">
    <location>
        <begin position="14"/>
        <end position="147"/>
    </location>
</feature>
<protein>
    <submittedName>
        <fullName evidence="2">RidA family protein</fullName>
    </submittedName>
</protein>
<dbReference type="Gene3D" id="3.30.1330.40">
    <property type="entry name" value="RutC-like"/>
    <property type="match status" value="1"/>
</dbReference>
<dbReference type="CDD" id="cd02199">
    <property type="entry name" value="YjgF_YER057c_UK114_like_1"/>
    <property type="match status" value="1"/>
</dbReference>
<accession>A0A934KJN4</accession>
<dbReference type="InterPro" id="IPR035959">
    <property type="entry name" value="RutC-like_sf"/>
</dbReference>
<evidence type="ECO:0000313" key="3">
    <source>
        <dbReference type="Proteomes" id="UP000614410"/>
    </source>
</evidence>
<evidence type="ECO:0000313" key="2">
    <source>
        <dbReference type="EMBL" id="MBJ7608982.1"/>
    </source>
</evidence>
<proteinExistence type="predicted"/>